<protein>
    <submittedName>
        <fullName evidence="4">TetR family transcriptional regulator</fullName>
    </submittedName>
</protein>
<dbReference type="InterPro" id="IPR050624">
    <property type="entry name" value="HTH-type_Tx_Regulator"/>
</dbReference>
<dbReference type="PANTHER" id="PTHR43479">
    <property type="entry name" value="ACREF/ENVCD OPERON REPRESSOR-RELATED"/>
    <property type="match status" value="1"/>
</dbReference>
<dbReference type="Pfam" id="PF00440">
    <property type="entry name" value="TetR_N"/>
    <property type="match status" value="1"/>
</dbReference>
<evidence type="ECO:0000256" key="2">
    <source>
        <dbReference type="PROSITE-ProRule" id="PRU00335"/>
    </source>
</evidence>
<comment type="caution">
    <text evidence="4">The sequence shown here is derived from an EMBL/GenBank/DDBJ whole genome shotgun (WGS) entry which is preliminary data.</text>
</comment>
<dbReference type="SUPFAM" id="SSF46689">
    <property type="entry name" value="Homeodomain-like"/>
    <property type="match status" value="1"/>
</dbReference>
<reference evidence="4 5" key="1">
    <citation type="submission" date="2019-08" db="EMBL/GenBank/DDBJ databases">
        <title>In-depth cultivation of the pig gut microbiome towards novel bacterial diversity and tailored functional studies.</title>
        <authorList>
            <person name="Wylensek D."/>
            <person name="Hitch T.C.A."/>
            <person name="Clavel T."/>
        </authorList>
    </citation>
    <scope>NUCLEOTIDE SEQUENCE [LARGE SCALE GENOMIC DNA]</scope>
    <source>
        <strain evidence="4 5">Oil+RF-744-GAM-WT-6</strain>
    </source>
</reference>
<evidence type="ECO:0000256" key="1">
    <source>
        <dbReference type="ARBA" id="ARBA00023125"/>
    </source>
</evidence>
<sequence length="179" mass="20465">MYCGSNTTALANQKLIGDAFLNLLKTTPFEEISVSEICLEAGVSRQTFYSLFQNKENVIRYELERVCCYDCDQHSCSDNPLYSLSEHYSRYILDNRELLQLLYQNHLLGVLEEMQYQDFMNCPDFMEQLRPSERSYFACFVAGGLSSITSCYLSSGASATQEFLADMIRSLFSGSYLNL</sequence>
<gene>
    <name evidence="4" type="ORF">FYJ51_09580</name>
</gene>
<dbReference type="InterPro" id="IPR009057">
    <property type="entry name" value="Homeodomain-like_sf"/>
</dbReference>
<evidence type="ECO:0000313" key="4">
    <source>
        <dbReference type="EMBL" id="MSS59143.1"/>
    </source>
</evidence>
<organism evidence="4 5">
    <name type="scientific">Stecheria intestinalis</name>
    <dbReference type="NCBI Taxonomy" id="2606630"/>
    <lineage>
        <taxon>Bacteria</taxon>
        <taxon>Bacillati</taxon>
        <taxon>Bacillota</taxon>
        <taxon>Erysipelotrichia</taxon>
        <taxon>Erysipelotrichales</taxon>
        <taxon>Erysipelotrichaceae</taxon>
        <taxon>Stecheria</taxon>
    </lineage>
</organism>
<proteinExistence type="predicted"/>
<feature type="DNA-binding region" description="H-T-H motif" evidence="2">
    <location>
        <begin position="33"/>
        <end position="52"/>
    </location>
</feature>
<keyword evidence="1 2" id="KW-0238">DNA-binding</keyword>
<dbReference type="AlphaFoldDB" id="A0A7X2NTF5"/>
<dbReference type="Proteomes" id="UP000461880">
    <property type="component" value="Unassembled WGS sequence"/>
</dbReference>
<dbReference type="Gene3D" id="1.10.357.10">
    <property type="entry name" value="Tetracycline Repressor, domain 2"/>
    <property type="match status" value="1"/>
</dbReference>
<evidence type="ECO:0000259" key="3">
    <source>
        <dbReference type="PROSITE" id="PS50977"/>
    </source>
</evidence>
<feature type="domain" description="HTH tetR-type" evidence="3">
    <location>
        <begin position="10"/>
        <end position="70"/>
    </location>
</feature>
<name>A0A7X2NTF5_9FIRM</name>
<dbReference type="PANTHER" id="PTHR43479:SF11">
    <property type="entry name" value="ACREF_ENVCD OPERON REPRESSOR-RELATED"/>
    <property type="match status" value="1"/>
</dbReference>
<accession>A0A7X2NTF5</accession>
<dbReference type="RefSeq" id="WP_105304110.1">
    <property type="nucleotide sequence ID" value="NZ_JAQXPC010000036.1"/>
</dbReference>
<dbReference type="InterPro" id="IPR001647">
    <property type="entry name" value="HTH_TetR"/>
</dbReference>
<evidence type="ECO:0000313" key="5">
    <source>
        <dbReference type="Proteomes" id="UP000461880"/>
    </source>
</evidence>
<dbReference type="PROSITE" id="PS50977">
    <property type="entry name" value="HTH_TETR_2"/>
    <property type="match status" value="1"/>
</dbReference>
<dbReference type="EMBL" id="VUMN01000024">
    <property type="protein sequence ID" value="MSS59143.1"/>
    <property type="molecule type" value="Genomic_DNA"/>
</dbReference>
<keyword evidence="5" id="KW-1185">Reference proteome</keyword>
<dbReference type="GO" id="GO:0003677">
    <property type="term" value="F:DNA binding"/>
    <property type="evidence" value="ECO:0007669"/>
    <property type="project" value="UniProtKB-UniRule"/>
</dbReference>